<feature type="region of interest" description="Disordered" evidence="1">
    <location>
        <begin position="32"/>
        <end position="70"/>
    </location>
</feature>
<dbReference type="EMBL" id="OZ037947">
    <property type="protein sequence ID" value="CAL1707352.1"/>
    <property type="molecule type" value="Genomic_DNA"/>
</dbReference>
<evidence type="ECO:0000313" key="2">
    <source>
        <dbReference type="EMBL" id="CAL1707352.1"/>
    </source>
</evidence>
<organism evidence="2 3">
    <name type="scientific">Somion occarium</name>
    <dbReference type="NCBI Taxonomy" id="3059160"/>
    <lineage>
        <taxon>Eukaryota</taxon>
        <taxon>Fungi</taxon>
        <taxon>Dikarya</taxon>
        <taxon>Basidiomycota</taxon>
        <taxon>Agaricomycotina</taxon>
        <taxon>Agaricomycetes</taxon>
        <taxon>Polyporales</taxon>
        <taxon>Cerrenaceae</taxon>
        <taxon>Somion</taxon>
    </lineage>
</organism>
<gene>
    <name evidence="2" type="ORF">GFSPODELE1_LOCUS6322</name>
</gene>
<proteinExistence type="predicted"/>
<reference evidence="3" key="1">
    <citation type="submission" date="2024-04" db="EMBL/GenBank/DDBJ databases">
        <authorList>
            <person name="Shaw F."/>
            <person name="Minotto A."/>
        </authorList>
    </citation>
    <scope>NUCLEOTIDE SEQUENCE [LARGE SCALE GENOMIC DNA]</scope>
</reference>
<evidence type="ECO:0000256" key="1">
    <source>
        <dbReference type="SAM" id="MobiDB-lite"/>
    </source>
</evidence>
<accession>A0ABP1DKW7</accession>
<feature type="compositionally biased region" description="Basic and acidic residues" evidence="1">
    <location>
        <begin position="44"/>
        <end position="70"/>
    </location>
</feature>
<protein>
    <submittedName>
        <fullName evidence="2">Uncharacterized protein</fullName>
    </submittedName>
</protein>
<keyword evidence="3" id="KW-1185">Reference proteome</keyword>
<name>A0ABP1DKW7_9APHY</name>
<sequence>MIRRTPTLIALNDNDVQDVREELMRKAMEAHEAAHKAQQATNVKNEEYKKAEEERKKKAAQTKEERLGLQ</sequence>
<evidence type="ECO:0000313" key="3">
    <source>
        <dbReference type="Proteomes" id="UP001497453"/>
    </source>
</evidence>
<dbReference type="Proteomes" id="UP001497453">
    <property type="component" value="Chromosome 4"/>
</dbReference>